<feature type="transmembrane region" description="Helical" evidence="6">
    <location>
        <begin position="403"/>
        <end position="425"/>
    </location>
</feature>
<dbReference type="AlphaFoldDB" id="A0ABD6DMD0"/>
<dbReference type="Gene3D" id="1.20.81.30">
    <property type="entry name" value="Type II secretion system (T2SS), domain F"/>
    <property type="match status" value="1"/>
</dbReference>
<feature type="transmembrane region" description="Helical" evidence="6">
    <location>
        <begin position="319"/>
        <end position="340"/>
    </location>
</feature>
<comment type="subcellular location">
    <subcellularLocation>
        <location evidence="1">Cell membrane</location>
        <topology evidence="1">Multi-pass membrane protein</topology>
    </subcellularLocation>
</comment>
<feature type="domain" description="Type II secretion system protein GspF" evidence="7">
    <location>
        <begin position="178"/>
        <end position="306"/>
    </location>
</feature>
<evidence type="ECO:0000256" key="6">
    <source>
        <dbReference type="SAM" id="Phobius"/>
    </source>
</evidence>
<dbReference type="InterPro" id="IPR056569">
    <property type="entry name" value="ArlJ-like"/>
</dbReference>
<feature type="domain" description="Type II secretion system protein GspF" evidence="7">
    <location>
        <begin position="477"/>
        <end position="600"/>
    </location>
</feature>
<feature type="transmembrane region" description="Helical" evidence="6">
    <location>
        <begin position="579"/>
        <end position="601"/>
    </location>
</feature>
<proteinExistence type="predicted"/>
<reference evidence="8 9" key="1">
    <citation type="journal article" date="2019" name="Int. J. Syst. Evol. Microbiol.">
        <title>The Global Catalogue of Microorganisms (GCM) 10K type strain sequencing project: providing services to taxonomists for standard genome sequencing and annotation.</title>
        <authorList>
            <consortium name="The Broad Institute Genomics Platform"/>
            <consortium name="The Broad Institute Genome Sequencing Center for Infectious Disease"/>
            <person name="Wu L."/>
            <person name="Ma J."/>
        </authorList>
    </citation>
    <scope>NUCLEOTIDE SEQUENCE [LARGE SCALE GENOMIC DNA]</scope>
    <source>
        <strain evidence="8 9">CGMCC 1.10390</strain>
    </source>
</reference>
<dbReference type="PANTHER" id="PTHR35402:SF1">
    <property type="entry name" value="TYPE II SECRETION SYSTEM PROTEIN GSPF DOMAIN-CONTAINING PROTEIN"/>
    <property type="match status" value="1"/>
</dbReference>
<evidence type="ECO:0000313" key="8">
    <source>
        <dbReference type="EMBL" id="MFD1647499.1"/>
    </source>
</evidence>
<dbReference type="GO" id="GO:0005886">
    <property type="term" value="C:plasma membrane"/>
    <property type="evidence" value="ECO:0007669"/>
    <property type="project" value="UniProtKB-SubCell"/>
</dbReference>
<protein>
    <submittedName>
        <fullName evidence="8">Type II secretion system F family protein</fullName>
    </submittedName>
</protein>
<feature type="transmembrane region" description="Helical" evidence="6">
    <location>
        <begin position="640"/>
        <end position="660"/>
    </location>
</feature>
<dbReference type="Pfam" id="PF00482">
    <property type="entry name" value="T2SSF"/>
    <property type="match status" value="2"/>
</dbReference>
<keyword evidence="9" id="KW-1185">Reference proteome</keyword>
<keyword evidence="2" id="KW-1003">Cell membrane</keyword>
<organism evidence="8 9">
    <name type="scientific">Haloarchaeobius litoreus</name>
    <dbReference type="NCBI Taxonomy" id="755306"/>
    <lineage>
        <taxon>Archaea</taxon>
        <taxon>Methanobacteriati</taxon>
        <taxon>Methanobacteriota</taxon>
        <taxon>Stenosarchaea group</taxon>
        <taxon>Halobacteria</taxon>
        <taxon>Halobacteriales</taxon>
        <taxon>Halorubellaceae</taxon>
        <taxon>Haloarchaeobius</taxon>
    </lineage>
</organism>
<dbReference type="EMBL" id="JBHUDO010000003">
    <property type="protein sequence ID" value="MFD1647499.1"/>
    <property type="molecule type" value="Genomic_DNA"/>
</dbReference>
<dbReference type="RefSeq" id="WP_256400445.1">
    <property type="nucleotide sequence ID" value="NZ_JANHJR010000003.1"/>
</dbReference>
<evidence type="ECO:0000256" key="4">
    <source>
        <dbReference type="ARBA" id="ARBA00022989"/>
    </source>
</evidence>
<evidence type="ECO:0000256" key="3">
    <source>
        <dbReference type="ARBA" id="ARBA00022692"/>
    </source>
</evidence>
<keyword evidence="3 6" id="KW-0812">Transmembrane</keyword>
<dbReference type="InterPro" id="IPR042094">
    <property type="entry name" value="T2SS_GspF_sf"/>
</dbReference>
<dbReference type="InterPro" id="IPR018076">
    <property type="entry name" value="T2SS_GspF_dom"/>
</dbReference>
<feature type="transmembrane region" description="Helical" evidence="6">
    <location>
        <begin position="132"/>
        <end position="158"/>
    </location>
</feature>
<evidence type="ECO:0000256" key="1">
    <source>
        <dbReference type="ARBA" id="ARBA00004651"/>
    </source>
</evidence>
<evidence type="ECO:0000259" key="7">
    <source>
        <dbReference type="Pfam" id="PF00482"/>
    </source>
</evidence>
<name>A0ABD6DMD0_9EURY</name>
<gene>
    <name evidence="8" type="ORF">ACFSBL_17555</name>
</gene>
<feature type="transmembrane region" description="Helical" evidence="6">
    <location>
        <begin position="437"/>
        <end position="458"/>
    </location>
</feature>
<keyword evidence="5 6" id="KW-0472">Membrane</keyword>
<evidence type="ECO:0000313" key="9">
    <source>
        <dbReference type="Proteomes" id="UP001597034"/>
    </source>
</evidence>
<sequence>MSTQGGVQTPLSEAQTPLPEYEVSQYFPRSREMTAEEMGALREQYGSIRAYFKAHPGQYRDTQRWLNQARIGTTYDVYLTRSVHLALLAGGAGALLGGVVAWLLADAGVLATLDSPLSVGGSLGTFLAANRVLFAGLLLTLVVGGTTAGSTWLFRYYYPQNVVANRERAINVMLPHALTYMYALSHGGMNLISVFDSLAESEDTYGEVAAEFDMVVRDMQLFGNDMLTALRNARNLTPSDELEQFLDDLIGLLDSGGDVTAFLEDQADNYTEAAKEEQESFLETLSVLSEVFIVAFVAAPLFLVVTLMVISFLGGSTLMQMAALIYLGLPLGMLGFLLLIDLLSAPYVQPDDVHLEEQRERTIDTTTVEDDERFRTYQRGKRNEQLVAFARDPLAALRRSPPLTLVFTAPAAVAFVGGMVLRGTVTPSVAALLSDPVTVTTLLFVLPALIVAAPLSYYHERKRRRENLLAARFPDTLNVLSSANHMGIPLVDALDMVARWSKGSLADEIRVVRNDVRWNHDLTDALLGLGNRLQVPHISRTIKLVAEGGRSSGDMSRILAIAAEDTRARHRIERARERAMSSYLAIVMIGFLVYLLVIVLIDASFLGAIAEATATAPEDTPTGAGVVGFTNVPLDTYRALFFHSVVVMAAGAGLLAGKLASNDTLSGLKYSIGLTLVALATFVLV</sequence>
<keyword evidence="4 6" id="KW-1133">Transmembrane helix</keyword>
<feature type="transmembrane region" description="Helical" evidence="6">
    <location>
        <begin position="667"/>
        <end position="684"/>
    </location>
</feature>
<dbReference type="PANTHER" id="PTHR35402">
    <property type="entry name" value="INTEGRAL MEMBRANE PROTEIN-RELATED"/>
    <property type="match status" value="1"/>
</dbReference>
<comment type="caution">
    <text evidence="8">The sequence shown here is derived from an EMBL/GenBank/DDBJ whole genome shotgun (WGS) entry which is preliminary data.</text>
</comment>
<evidence type="ECO:0000256" key="5">
    <source>
        <dbReference type="ARBA" id="ARBA00023136"/>
    </source>
</evidence>
<dbReference type="Proteomes" id="UP001597034">
    <property type="component" value="Unassembled WGS sequence"/>
</dbReference>
<accession>A0ABD6DMD0</accession>
<feature type="transmembrane region" description="Helical" evidence="6">
    <location>
        <begin position="85"/>
        <end position="105"/>
    </location>
</feature>
<feature type="transmembrane region" description="Helical" evidence="6">
    <location>
        <begin position="291"/>
        <end position="313"/>
    </location>
</feature>
<evidence type="ECO:0000256" key="2">
    <source>
        <dbReference type="ARBA" id="ARBA00022475"/>
    </source>
</evidence>